<evidence type="ECO:0000313" key="1">
    <source>
        <dbReference type="EMBL" id="VDB96509.1"/>
    </source>
</evidence>
<name>A0A9X9MQ35_BLUGR</name>
<proteinExistence type="predicted"/>
<evidence type="ECO:0000313" key="2">
    <source>
        <dbReference type="Proteomes" id="UP000324639"/>
    </source>
</evidence>
<reference evidence="1 2" key="1">
    <citation type="submission" date="2018-08" db="EMBL/GenBank/DDBJ databases">
        <authorList>
            <person name="Muller C M."/>
        </authorList>
    </citation>
    <scope>NUCLEOTIDE SEQUENCE [LARGE SCALE GENOMIC DNA]</scope>
</reference>
<organism evidence="1 2">
    <name type="scientific">Blumeria graminis f. sp. tritici</name>
    <dbReference type="NCBI Taxonomy" id="62690"/>
    <lineage>
        <taxon>Eukaryota</taxon>
        <taxon>Fungi</taxon>
        <taxon>Dikarya</taxon>
        <taxon>Ascomycota</taxon>
        <taxon>Pezizomycotina</taxon>
        <taxon>Leotiomycetes</taxon>
        <taxon>Erysiphales</taxon>
        <taxon>Erysiphaceae</taxon>
        <taxon>Blumeria</taxon>
    </lineage>
</organism>
<dbReference type="EMBL" id="LR026995">
    <property type="protein sequence ID" value="VDB96509.1"/>
    <property type="molecule type" value="Genomic_DNA"/>
</dbReference>
<dbReference type="AlphaFoldDB" id="A0A9X9MQ35"/>
<accession>A0A9X9MQ35</accession>
<keyword evidence="2" id="KW-1185">Reference proteome</keyword>
<dbReference type="Proteomes" id="UP000324639">
    <property type="component" value="Chromosome Bgt_-Un"/>
</dbReference>
<gene>
    <name evidence="1" type="ORF">BGT96224V316_LOCUS8463</name>
</gene>
<sequence>MAIERLKSAANSKPTIRRTYRHDLESFFYVFVVGCIEYESVDEAKLRNLDKWCKGELILATRLNIRIFQILK</sequence>
<protein>
    <submittedName>
        <fullName evidence="1">Bgt-51303</fullName>
    </submittedName>
</protein>